<dbReference type="GO" id="GO:0003676">
    <property type="term" value="F:nucleic acid binding"/>
    <property type="evidence" value="ECO:0007669"/>
    <property type="project" value="InterPro"/>
</dbReference>
<dbReference type="Pfam" id="PF25597">
    <property type="entry name" value="SH3_retrovirus"/>
    <property type="match status" value="1"/>
</dbReference>
<accession>A0A371G1B2</accession>
<dbReference type="InterPro" id="IPR012337">
    <property type="entry name" value="RNaseH-like_sf"/>
</dbReference>
<dbReference type="OrthoDB" id="10640339at2759"/>
<dbReference type="STRING" id="157652.A0A371G1B2"/>
<feature type="domain" description="Integrase catalytic" evidence="1">
    <location>
        <begin position="124"/>
        <end position="228"/>
    </location>
</feature>
<dbReference type="Proteomes" id="UP000257109">
    <property type="component" value="Unassembled WGS sequence"/>
</dbReference>
<evidence type="ECO:0000313" key="2">
    <source>
        <dbReference type="EMBL" id="RDX84339.1"/>
    </source>
</evidence>
<dbReference type="PANTHER" id="PTHR42648">
    <property type="entry name" value="TRANSPOSASE, PUTATIVE-RELATED"/>
    <property type="match status" value="1"/>
</dbReference>
<gene>
    <name evidence="2" type="ORF">CR513_34625</name>
</gene>
<dbReference type="GO" id="GO:0015074">
    <property type="term" value="P:DNA integration"/>
    <property type="evidence" value="ECO:0007669"/>
    <property type="project" value="InterPro"/>
</dbReference>
<dbReference type="InterPro" id="IPR039537">
    <property type="entry name" value="Retrotran_Ty1/copia-like"/>
</dbReference>
<keyword evidence="3" id="KW-1185">Reference proteome</keyword>
<dbReference type="InterPro" id="IPR057670">
    <property type="entry name" value="SH3_retrovirus"/>
</dbReference>
<reference evidence="2" key="1">
    <citation type="submission" date="2018-05" db="EMBL/GenBank/DDBJ databases">
        <title>Draft genome of Mucuna pruriens seed.</title>
        <authorList>
            <person name="Nnadi N.E."/>
            <person name="Vos R."/>
            <person name="Hasami M.H."/>
            <person name="Devisetty U.K."/>
            <person name="Aguiy J.C."/>
        </authorList>
    </citation>
    <scope>NUCLEOTIDE SEQUENCE [LARGE SCALE GENOMIC DNA]</scope>
    <source>
        <strain evidence="2">JCA_2017</strain>
    </source>
</reference>
<sequence>MIIPITYLLVCKKKTPIMVPRQWLLTLHDRRKIYVPRPQTQVRRISYFYRLKIQSTLHSSFNKRECIVKNLNGLLIFSIKRQHNLYKINLTYLTNQSLRLIIKLKKHNLKGKQVKGSFESKSIVSTFKSLEFLHIDMFGPTRTASMNGKCYGLIVVYDYYRWTWVMFLTHKDKSYQVLSIFCKRVQNEKDINIASIGSDHEGEFENENFQKFCEKHGIFHNFSCPKNTSIKWSCLKEKYISSRYDKNYGGQPNISYLHPFRCECFILNTKENMGKFDTKSDKGQFLGYSNASKAYKAYKSRTLTVEKSIHVKFNDSKFDKKLPQLNNSTTYLNLKDISDKLADEDLLFKAIDSWKCSRQSQDKIYLPRSSSISLPKHKSIIGTKNEFSETNLMKIVRL</sequence>
<dbReference type="Gene3D" id="3.30.420.10">
    <property type="entry name" value="Ribonuclease H-like superfamily/Ribonuclease H"/>
    <property type="match status" value="1"/>
</dbReference>
<name>A0A371G1B2_MUCPR</name>
<protein>
    <recommendedName>
        <fullName evidence="1">Integrase catalytic domain-containing protein</fullName>
    </recommendedName>
</protein>
<organism evidence="2 3">
    <name type="scientific">Mucuna pruriens</name>
    <name type="common">Velvet bean</name>
    <name type="synonym">Dolichos pruriens</name>
    <dbReference type="NCBI Taxonomy" id="157652"/>
    <lineage>
        <taxon>Eukaryota</taxon>
        <taxon>Viridiplantae</taxon>
        <taxon>Streptophyta</taxon>
        <taxon>Embryophyta</taxon>
        <taxon>Tracheophyta</taxon>
        <taxon>Spermatophyta</taxon>
        <taxon>Magnoliopsida</taxon>
        <taxon>eudicotyledons</taxon>
        <taxon>Gunneridae</taxon>
        <taxon>Pentapetalae</taxon>
        <taxon>rosids</taxon>
        <taxon>fabids</taxon>
        <taxon>Fabales</taxon>
        <taxon>Fabaceae</taxon>
        <taxon>Papilionoideae</taxon>
        <taxon>50 kb inversion clade</taxon>
        <taxon>NPAAA clade</taxon>
        <taxon>indigoferoid/millettioid clade</taxon>
        <taxon>Phaseoleae</taxon>
        <taxon>Mucuna</taxon>
    </lineage>
</organism>
<dbReference type="SUPFAM" id="SSF53098">
    <property type="entry name" value="Ribonuclease H-like"/>
    <property type="match status" value="1"/>
</dbReference>
<evidence type="ECO:0000259" key="1">
    <source>
        <dbReference type="PROSITE" id="PS50994"/>
    </source>
</evidence>
<dbReference type="EMBL" id="QJKJ01007077">
    <property type="protein sequence ID" value="RDX84339.1"/>
    <property type="molecule type" value="Genomic_DNA"/>
</dbReference>
<dbReference type="Pfam" id="PF00665">
    <property type="entry name" value="rve"/>
    <property type="match status" value="1"/>
</dbReference>
<dbReference type="AlphaFoldDB" id="A0A371G1B2"/>
<evidence type="ECO:0000313" key="3">
    <source>
        <dbReference type="Proteomes" id="UP000257109"/>
    </source>
</evidence>
<dbReference type="PANTHER" id="PTHR42648:SF21">
    <property type="entry name" value="CYSTEINE-RICH RLK (RECEPTOR-LIKE PROTEIN KINASE) 8"/>
    <property type="match status" value="1"/>
</dbReference>
<feature type="non-terminal residue" evidence="2">
    <location>
        <position position="1"/>
    </location>
</feature>
<dbReference type="InterPro" id="IPR036397">
    <property type="entry name" value="RNaseH_sf"/>
</dbReference>
<comment type="caution">
    <text evidence="2">The sequence shown here is derived from an EMBL/GenBank/DDBJ whole genome shotgun (WGS) entry which is preliminary data.</text>
</comment>
<dbReference type="PROSITE" id="PS50994">
    <property type="entry name" value="INTEGRASE"/>
    <property type="match status" value="1"/>
</dbReference>
<proteinExistence type="predicted"/>
<dbReference type="InterPro" id="IPR001584">
    <property type="entry name" value="Integrase_cat-core"/>
</dbReference>